<name>A0A3P7L6I7_DIBLA</name>
<dbReference type="AlphaFoldDB" id="A0A3P7L6I7"/>
<dbReference type="OrthoDB" id="242257at2759"/>
<organism evidence="2 3">
    <name type="scientific">Dibothriocephalus latus</name>
    <name type="common">Fish tapeworm</name>
    <name type="synonym">Diphyllobothrium latum</name>
    <dbReference type="NCBI Taxonomy" id="60516"/>
    <lineage>
        <taxon>Eukaryota</taxon>
        <taxon>Metazoa</taxon>
        <taxon>Spiralia</taxon>
        <taxon>Lophotrochozoa</taxon>
        <taxon>Platyhelminthes</taxon>
        <taxon>Cestoda</taxon>
        <taxon>Eucestoda</taxon>
        <taxon>Diphyllobothriidea</taxon>
        <taxon>Diphyllobothriidae</taxon>
        <taxon>Dibothriocephalus</taxon>
    </lineage>
</organism>
<feature type="domain" description="Diacylglycerol kinase theta RNA-binding" evidence="1">
    <location>
        <begin position="6"/>
        <end position="48"/>
    </location>
</feature>
<reference evidence="2 3" key="1">
    <citation type="submission" date="2018-11" db="EMBL/GenBank/DDBJ databases">
        <authorList>
            <consortium name="Pathogen Informatics"/>
        </authorList>
    </citation>
    <scope>NUCLEOTIDE SEQUENCE [LARGE SCALE GENOMIC DNA]</scope>
</reference>
<keyword evidence="3" id="KW-1185">Reference proteome</keyword>
<dbReference type="EMBL" id="UYRU01055558">
    <property type="protein sequence ID" value="VDN13095.1"/>
    <property type="molecule type" value="Genomic_DNA"/>
</dbReference>
<evidence type="ECO:0000313" key="3">
    <source>
        <dbReference type="Proteomes" id="UP000281553"/>
    </source>
</evidence>
<accession>A0A3P7L6I7</accession>
<gene>
    <name evidence="2" type="ORF">DILT_LOCUS8926</name>
</gene>
<dbReference type="Pfam" id="PF24099">
    <property type="entry name" value="RBD_DGKtheta"/>
    <property type="match status" value="1"/>
</dbReference>
<proteinExistence type="predicted"/>
<dbReference type="InterPro" id="IPR056392">
    <property type="entry name" value="DGKtheta_RBD"/>
</dbReference>
<dbReference type="Proteomes" id="UP000281553">
    <property type="component" value="Unassembled WGS sequence"/>
</dbReference>
<protein>
    <recommendedName>
        <fullName evidence="1">Diacylglycerol kinase theta RNA-binding domain-containing protein</fullName>
    </recommendedName>
</protein>
<evidence type="ECO:0000313" key="2">
    <source>
        <dbReference type="EMBL" id="VDN13095.1"/>
    </source>
</evidence>
<evidence type="ECO:0000259" key="1">
    <source>
        <dbReference type="Pfam" id="PF24099"/>
    </source>
</evidence>
<sequence>MELWNEVIYYDFGSLVIVYTNAEKADEAYRLLKSSTFEDRPILAMILPRIQPERVLEGTQPLLVFVNVKSGGCQGLELITSFRKLLNPHQYW</sequence>